<dbReference type="Gene3D" id="1.10.1200.270">
    <property type="entry name" value="Methyltransferase, alpha-helical capping domain"/>
    <property type="match status" value="1"/>
</dbReference>
<dbReference type="PANTHER" id="PTHR31009">
    <property type="entry name" value="S-ADENOSYL-L-METHIONINE:CARBOXYL METHYLTRANSFERASE FAMILY PROTEIN"/>
    <property type="match status" value="1"/>
</dbReference>
<dbReference type="GO" id="GO:0046872">
    <property type="term" value="F:metal ion binding"/>
    <property type="evidence" value="ECO:0007669"/>
    <property type="project" value="UniProtKB-KW"/>
</dbReference>
<organism evidence="3 4">
    <name type="scientific">Cucurbitaria berberidis CBS 394.84</name>
    <dbReference type="NCBI Taxonomy" id="1168544"/>
    <lineage>
        <taxon>Eukaryota</taxon>
        <taxon>Fungi</taxon>
        <taxon>Dikarya</taxon>
        <taxon>Ascomycota</taxon>
        <taxon>Pezizomycotina</taxon>
        <taxon>Dothideomycetes</taxon>
        <taxon>Pleosporomycetidae</taxon>
        <taxon>Pleosporales</taxon>
        <taxon>Pleosporineae</taxon>
        <taxon>Cucurbitariaceae</taxon>
        <taxon>Cucurbitaria</taxon>
    </lineage>
</organism>
<dbReference type="RefSeq" id="XP_040790850.1">
    <property type="nucleotide sequence ID" value="XM_040935936.1"/>
</dbReference>
<evidence type="ECO:0000313" key="4">
    <source>
        <dbReference type="Proteomes" id="UP000800039"/>
    </source>
</evidence>
<sequence length="363" mass="40118">MAHNVPMQGGGFYSANSGLQYEAMKKALPLIKRAIIQTSAKNLSLISDGFTIVEYGCSDGNNSLEPFVAIMESLESHAYANLIFNDRPENDFSVVAGHITKLQQLLMSKSGADVFLSMVPASFYSSVVKPSSAHFGFSLYCLQHLDRAAAPPQQSHGEFLSDALKQIPFKEQADIDLRNFLTLRATEILPGGSLVLTFTGQAQSGEPNVVGIVSSLRDATAEMVQEGKVSRDAASSFHIPVYSRTAEATKSVLADMGSSWIVREHFDEWVTHPATEEMALRRSRRSLKEEDYVWYAGVAVDWGMAISAGHFQKALQGDGLDQNKVNTIMAEWEEKTKVCFLKSFKEQALRCTTTYLRLERVQL</sequence>
<dbReference type="GO" id="GO:0008168">
    <property type="term" value="F:methyltransferase activity"/>
    <property type="evidence" value="ECO:0007669"/>
    <property type="project" value="UniProtKB-KW"/>
</dbReference>
<dbReference type="InterPro" id="IPR042086">
    <property type="entry name" value="MeTrfase_capping"/>
</dbReference>
<gene>
    <name evidence="3" type="ORF">K460DRAFT_393395</name>
</gene>
<evidence type="ECO:0000256" key="2">
    <source>
        <dbReference type="ARBA" id="ARBA00022842"/>
    </source>
</evidence>
<dbReference type="OrthoDB" id="3798174at2759"/>
<evidence type="ECO:0000256" key="1">
    <source>
        <dbReference type="ARBA" id="ARBA00022723"/>
    </source>
</evidence>
<accession>A0A9P4LBE5</accession>
<dbReference type="AlphaFoldDB" id="A0A9P4LBE5"/>
<dbReference type="InterPro" id="IPR029063">
    <property type="entry name" value="SAM-dependent_MTases_sf"/>
</dbReference>
<proteinExistence type="predicted"/>
<dbReference type="Gene3D" id="3.40.50.150">
    <property type="entry name" value="Vaccinia Virus protein VP39"/>
    <property type="match status" value="1"/>
</dbReference>
<keyword evidence="3" id="KW-0489">Methyltransferase</keyword>
<protein>
    <submittedName>
        <fullName evidence="3">S-adenosyl-L-methionine-dependent methyltransferase</fullName>
    </submittedName>
</protein>
<keyword evidence="2" id="KW-0460">Magnesium</keyword>
<comment type="caution">
    <text evidence="3">The sequence shown here is derived from an EMBL/GenBank/DDBJ whole genome shotgun (WGS) entry which is preliminary data.</text>
</comment>
<evidence type="ECO:0000313" key="3">
    <source>
        <dbReference type="EMBL" id="KAF1848287.1"/>
    </source>
</evidence>
<dbReference type="SUPFAM" id="SSF53335">
    <property type="entry name" value="S-adenosyl-L-methionine-dependent methyltransferases"/>
    <property type="match status" value="1"/>
</dbReference>
<keyword evidence="3" id="KW-0808">Transferase</keyword>
<keyword evidence="4" id="KW-1185">Reference proteome</keyword>
<dbReference type="EMBL" id="ML976615">
    <property type="protein sequence ID" value="KAF1848287.1"/>
    <property type="molecule type" value="Genomic_DNA"/>
</dbReference>
<dbReference type="GeneID" id="63853187"/>
<name>A0A9P4LBE5_9PLEO</name>
<dbReference type="Pfam" id="PF03492">
    <property type="entry name" value="Methyltransf_7"/>
    <property type="match status" value="1"/>
</dbReference>
<dbReference type="InterPro" id="IPR005299">
    <property type="entry name" value="MeTrfase_7"/>
</dbReference>
<dbReference type="Proteomes" id="UP000800039">
    <property type="component" value="Unassembled WGS sequence"/>
</dbReference>
<dbReference type="GO" id="GO:0032259">
    <property type="term" value="P:methylation"/>
    <property type="evidence" value="ECO:0007669"/>
    <property type="project" value="UniProtKB-KW"/>
</dbReference>
<reference evidence="3" key="1">
    <citation type="submission" date="2020-01" db="EMBL/GenBank/DDBJ databases">
        <authorList>
            <consortium name="DOE Joint Genome Institute"/>
            <person name="Haridas S."/>
            <person name="Albert R."/>
            <person name="Binder M."/>
            <person name="Bloem J."/>
            <person name="Labutti K."/>
            <person name="Salamov A."/>
            <person name="Andreopoulos B."/>
            <person name="Baker S.E."/>
            <person name="Barry K."/>
            <person name="Bills G."/>
            <person name="Bluhm B.H."/>
            <person name="Cannon C."/>
            <person name="Castanera R."/>
            <person name="Culley D.E."/>
            <person name="Daum C."/>
            <person name="Ezra D."/>
            <person name="Gonzalez J.B."/>
            <person name="Henrissat B."/>
            <person name="Kuo A."/>
            <person name="Liang C."/>
            <person name="Lipzen A."/>
            <person name="Lutzoni F."/>
            <person name="Magnuson J."/>
            <person name="Mondo S."/>
            <person name="Nolan M."/>
            <person name="Ohm R."/>
            <person name="Pangilinan J."/>
            <person name="Park H.-J."/>
            <person name="Ramirez L."/>
            <person name="Alfaro M."/>
            <person name="Sun H."/>
            <person name="Tritt A."/>
            <person name="Yoshinaga Y."/>
            <person name="Zwiers L.-H."/>
            <person name="Turgeon B.G."/>
            <person name="Goodwin S.B."/>
            <person name="Spatafora J.W."/>
            <person name="Crous P.W."/>
            <person name="Grigoriev I.V."/>
        </authorList>
    </citation>
    <scope>NUCLEOTIDE SEQUENCE</scope>
    <source>
        <strain evidence="3">CBS 394.84</strain>
    </source>
</reference>
<keyword evidence="1" id="KW-0479">Metal-binding</keyword>